<proteinExistence type="predicted"/>
<accession>A0A0F6PY65</accession>
<keyword evidence="1" id="KW-0687">Ribonucleoprotein</keyword>
<dbReference type="AlphaFoldDB" id="A0A0F6PY65"/>
<evidence type="ECO:0000313" key="1">
    <source>
        <dbReference type="EMBL" id="AKC94860.1"/>
    </source>
</evidence>
<keyword evidence="1" id="KW-0689">Ribosomal protein</keyword>
<dbReference type="EMBL" id="KP869588">
    <property type="protein sequence ID" value="AKC94860.1"/>
    <property type="molecule type" value="Genomic_DNA"/>
</dbReference>
<reference evidence="1" key="1">
    <citation type="journal article" date="2015" name="Nature">
        <title>Complex archaea that bridge the gap between prokaryotes and eukaryotes.</title>
        <authorList>
            <person name="Spang A."/>
            <person name="Saw J.H."/>
            <person name="Jorgensen S.L."/>
            <person name="Zaremba-Niedzwiedzka K."/>
            <person name="Martijn J."/>
            <person name="Lind A.E."/>
            <person name="van Eijk R."/>
            <person name="Schleper C."/>
            <person name="Guy L."/>
            <person name="Ettema T.J."/>
        </authorList>
    </citation>
    <scope>NUCLEOTIDE SEQUENCE</scope>
</reference>
<protein>
    <submittedName>
        <fullName evidence="1">Putative ribosomal protein L22e-like protein</fullName>
    </submittedName>
</protein>
<sequence>MSEVKTKLLTINVKDLSFKDDKNVDDLMRYLSEALPQIKLDRDRNEIKVEMPSKLSKRAIRLRIRKFLYKKGLHEEYRPISFKSAEDEGYTIKEKKILQLSYY</sequence>
<organism evidence="1">
    <name type="scientific">uncultured organism</name>
    <dbReference type="NCBI Taxonomy" id="155900"/>
    <lineage>
        <taxon>unclassified sequences</taxon>
        <taxon>environmental samples</taxon>
    </lineage>
</organism>
<name>A0A0F6PY65_9ZZZZ</name>
<dbReference type="Gene3D" id="3.30.1360.210">
    <property type="match status" value="1"/>
</dbReference>
<dbReference type="InterPro" id="IPR038526">
    <property type="entry name" value="Ribosomal_eL22_sf"/>
</dbReference>